<keyword evidence="3" id="KW-1185">Reference proteome</keyword>
<sequence length="82" mass="9821">MPAPRIDRWAESPTVKSKTGQYHRTKLRKRARLRNDHIHRRPLMEWRHLRFDPLTFDTPDTVLIGRYLSAGDVDRADPFPMR</sequence>
<reference evidence="2 3" key="1">
    <citation type="journal article" date="2019" name="Commun. Biol.">
        <title>The bagworm genome reveals a unique fibroin gene that provides high tensile strength.</title>
        <authorList>
            <person name="Kono N."/>
            <person name="Nakamura H."/>
            <person name="Ohtoshi R."/>
            <person name="Tomita M."/>
            <person name="Numata K."/>
            <person name="Arakawa K."/>
        </authorList>
    </citation>
    <scope>NUCLEOTIDE SEQUENCE [LARGE SCALE GENOMIC DNA]</scope>
</reference>
<evidence type="ECO:0000313" key="3">
    <source>
        <dbReference type="Proteomes" id="UP000299102"/>
    </source>
</evidence>
<feature type="region of interest" description="Disordered" evidence="1">
    <location>
        <begin position="1"/>
        <end position="26"/>
    </location>
</feature>
<dbReference type="AlphaFoldDB" id="A0A4C1X0G2"/>
<name>A0A4C1X0G2_EUMVA</name>
<evidence type="ECO:0000256" key="1">
    <source>
        <dbReference type="SAM" id="MobiDB-lite"/>
    </source>
</evidence>
<comment type="caution">
    <text evidence="2">The sequence shown here is derived from an EMBL/GenBank/DDBJ whole genome shotgun (WGS) entry which is preliminary data.</text>
</comment>
<feature type="compositionally biased region" description="Basic and acidic residues" evidence="1">
    <location>
        <begin position="1"/>
        <end position="10"/>
    </location>
</feature>
<gene>
    <name evidence="2" type="ORF">EVAR_82950_1</name>
</gene>
<dbReference type="Proteomes" id="UP000299102">
    <property type="component" value="Unassembled WGS sequence"/>
</dbReference>
<dbReference type="EMBL" id="BGZK01000711">
    <property type="protein sequence ID" value="GBP57238.1"/>
    <property type="molecule type" value="Genomic_DNA"/>
</dbReference>
<evidence type="ECO:0000313" key="2">
    <source>
        <dbReference type="EMBL" id="GBP57238.1"/>
    </source>
</evidence>
<organism evidence="2 3">
    <name type="scientific">Eumeta variegata</name>
    <name type="common">Bagworm moth</name>
    <name type="synonym">Eumeta japonica</name>
    <dbReference type="NCBI Taxonomy" id="151549"/>
    <lineage>
        <taxon>Eukaryota</taxon>
        <taxon>Metazoa</taxon>
        <taxon>Ecdysozoa</taxon>
        <taxon>Arthropoda</taxon>
        <taxon>Hexapoda</taxon>
        <taxon>Insecta</taxon>
        <taxon>Pterygota</taxon>
        <taxon>Neoptera</taxon>
        <taxon>Endopterygota</taxon>
        <taxon>Lepidoptera</taxon>
        <taxon>Glossata</taxon>
        <taxon>Ditrysia</taxon>
        <taxon>Tineoidea</taxon>
        <taxon>Psychidae</taxon>
        <taxon>Oiketicinae</taxon>
        <taxon>Eumeta</taxon>
    </lineage>
</organism>
<protein>
    <submittedName>
        <fullName evidence="2">Uncharacterized protein</fullName>
    </submittedName>
</protein>
<proteinExistence type="predicted"/>
<accession>A0A4C1X0G2</accession>